<accession>A0ABS5PSH8</accession>
<gene>
    <name evidence="2" type="ORF">KHM83_15640</name>
</gene>
<comment type="caution">
    <text evidence="2">The sequence shown here is derived from an EMBL/GenBank/DDBJ whole genome shotgun (WGS) entry which is preliminary data.</text>
</comment>
<keyword evidence="2" id="KW-0067">ATP-binding</keyword>
<keyword evidence="3" id="KW-1185">Reference proteome</keyword>
<keyword evidence="2" id="KW-0547">Nucleotide-binding</keyword>
<dbReference type="GO" id="GO:0004386">
    <property type="term" value="F:helicase activity"/>
    <property type="evidence" value="ECO:0007669"/>
    <property type="project" value="UniProtKB-KW"/>
</dbReference>
<protein>
    <submittedName>
        <fullName evidence="2">Replicative DNA helicase</fullName>
    </submittedName>
</protein>
<keyword evidence="1" id="KW-0175">Coiled coil</keyword>
<dbReference type="EMBL" id="JAHBCL010000031">
    <property type="protein sequence ID" value="MBS7528119.1"/>
    <property type="molecule type" value="Genomic_DNA"/>
</dbReference>
<dbReference type="RefSeq" id="WP_213237979.1">
    <property type="nucleotide sequence ID" value="NZ_JAHBCL010000031.1"/>
</dbReference>
<dbReference type="Proteomes" id="UP000746471">
    <property type="component" value="Unassembled WGS sequence"/>
</dbReference>
<organism evidence="2 3">
    <name type="scientific">Fusibacter paucivorans</name>
    <dbReference type="NCBI Taxonomy" id="76009"/>
    <lineage>
        <taxon>Bacteria</taxon>
        <taxon>Bacillati</taxon>
        <taxon>Bacillota</taxon>
        <taxon>Clostridia</taxon>
        <taxon>Eubacteriales</taxon>
        <taxon>Eubacteriales Family XII. Incertae Sedis</taxon>
        <taxon>Fusibacter</taxon>
    </lineage>
</organism>
<keyword evidence="2" id="KW-0378">Hydrolase</keyword>
<evidence type="ECO:0000313" key="3">
    <source>
        <dbReference type="Proteomes" id="UP000746471"/>
    </source>
</evidence>
<feature type="coiled-coil region" evidence="1">
    <location>
        <begin position="180"/>
        <end position="238"/>
    </location>
</feature>
<proteinExistence type="predicted"/>
<evidence type="ECO:0000256" key="1">
    <source>
        <dbReference type="SAM" id="Coils"/>
    </source>
</evidence>
<name>A0ABS5PSH8_9FIRM</name>
<evidence type="ECO:0000313" key="2">
    <source>
        <dbReference type="EMBL" id="MBS7528119.1"/>
    </source>
</evidence>
<keyword evidence="2" id="KW-0347">Helicase</keyword>
<sequence length="501" mass="59062">MNFDYAMIFSQYQERVKRMALHEPLIQLERKQLKDLSGERINMYDMGLVTLLFFFECKLTRIQETGIEELARFVMHVTQNQYTMDDKLALRIANDVIQAFRPSSGKRLAKVFHNYETGVTETIYYSILKASKSDLQTNRQYYELDEDGLELVFSTKEYFSEYQISISQMLLRKQLEKGEYNGALRQIEEMQMNVNTLQDHIGRLKREVIRNITSEEVSKRYKRLIEDIHHRLERENEEFNLLAQFVKDTLVTLAGTLKEDKDFDIYNSALRVEKALNKVHRLHHRLFNESIELKRSVLIAAREALYHVGLQTFNFNKEIVGSMLSRPFPVEVTKQLMAPFLRLEKAEVWSPTAVFFTQRIVNREGQTNPAYFFEITQNETIENSQRAKIFQIITEHLITSLGHETTIDLSDYIALIRETDQHAWLETRTFYDYWMVLHQLSPIRFESITGESHKDLIQVVVDVCKTRFSALQVKEKSEIITPNARFAIKDMTIQLEVKYEL</sequence>
<reference evidence="2 3" key="1">
    <citation type="submission" date="2021-05" db="EMBL/GenBank/DDBJ databases">
        <title>Fusibacter ferrireducens sp. nov., an anaerobic, sulfur- and Fe-reducing bacterium isolated from the mangrove sediment.</title>
        <authorList>
            <person name="Qiu D."/>
        </authorList>
    </citation>
    <scope>NUCLEOTIDE SEQUENCE [LARGE SCALE GENOMIC DNA]</scope>
    <source>
        <strain evidence="2 3">DSM 12116</strain>
    </source>
</reference>